<dbReference type="Gene3D" id="2.40.160.10">
    <property type="entry name" value="Porin"/>
    <property type="match status" value="1"/>
</dbReference>
<sequence length="510" mass="56807" precursor="true">MKRLLFLLPVVFSALASPQKSSAQDANAAPRTLEAQIKALEERLSELEKRLDSIADPARPSRSFPPADSTLKERLEALARKVQELESSNSRRETEEKRAIKQSPPAEVASQLRRAKDDVNVGAGREGFFLRSADGDFQLKLRGYFQVDSRWFFGDRNQTLADTFIIRRARPIIEGTVYKYFDFRIMPDFGGGQTTLQDLHLDARFWPQARFRFGKAKAPFGLERLQSATDTTFIERALPTALVPNRDLGLQIFGDVGDGAISYAAGIFNGSVDGGSNDSDTGDGKDLIARLFAHPFKRSRERTLQGLGLGLAGSAGNERGNAASPNLPSYRTTGQQLFFRYRSDGTAQGTTIADGRRYRLSPQAYYYAGPVGVLAEYVWTSQRVRRGAAVGQIQNDAWQVTVSYVLTGERASYRGVSPRREFDPKNKTFGAFEIAGRYHQLKIDGDAFPIFANPQDSSRKAEAWALGLNWYFNRNVKFALNYERTDFTGGAARGDRPAEKAVLSRFQIAF</sequence>
<feature type="compositionally biased region" description="Basic and acidic residues" evidence="1">
    <location>
        <begin position="83"/>
        <end position="99"/>
    </location>
</feature>
<feature type="signal peptide" evidence="2">
    <location>
        <begin position="1"/>
        <end position="23"/>
    </location>
</feature>
<dbReference type="Proteomes" id="UP000031518">
    <property type="component" value="Unassembled WGS sequence"/>
</dbReference>
<dbReference type="STRING" id="454194.PYK22_00621"/>
<dbReference type="InterPro" id="IPR010870">
    <property type="entry name" value="Porin_O/P"/>
</dbReference>
<keyword evidence="4" id="KW-1185">Reference proteome</keyword>
<dbReference type="EMBL" id="CBXV010000002">
    <property type="protein sequence ID" value="CDM64626.1"/>
    <property type="molecule type" value="Genomic_DNA"/>
</dbReference>
<evidence type="ECO:0000256" key="2">
    <source>
        <dbReference type="SAM" id="SignalP"/>
    </source>
</evidence>
<dbReference type="OrthoDB" id="9807854at2"/>
<dbReference type="RefSeq" id="WP_060635280.1">
    <property type="nucleotide sequence ID" value="NZ_CBXV010000002.1"/>
</dbReference>
<gene>
    <name evidence="3" type="ORF">PYK22_00621</name>
</gene>
<proteinExistence type="predicted"/>
<protein>
    <submittedName>
        <fullName evidence="3">Phosphate-selective porin</fullName>
    </submittedName>
</protein>
<organism evidence="3 4">
    <name type="scientific">Pyrinomonas methylaliphatogenes</name>
    <dbReference type="NCBI Taxonomy" id="454194"/>
    <lineage>
        <taxon>Bacteria</taxon>
        <taxon>Pseudomonadati</taxon>
        <taxon>Acidobacteriota</taxon>
        <taxon>Blastocatellia</taxon>
        <taxon>Blastocatellales</taxon>
        <taxon>Pyrinomonadaceae</taxon>
        <taxon>Pyrinomonas</taxon>
    </lineage>
</organism>
<feature type="chain" id="PRO_5002110825" evidence="2">
    <location>
        <begin position="24"/>
        <end position="510"/>
    </location>
</feature>
<evidence type="ECO:0000256" key="1">
    <source>
        <dbReference type="SAM" id="MobiDB-lite"/>
    </source>
</evidence>
<dbReference type="AlphaFoldDB" id="A0A0B6WUG5"/>
<keyword evidence="2" id="KW-0732">Signal</keyword>
<reference evidence="3 4" key="1">
    <citation type="submission" date="2013-12" db="EMBL/GenBank/DDBJ databases">
        <authorList>
            <person name="Stott M."/>
        </authorList>
    </citation>
    <scope>NUCLEOTIDE SEQUENCE [LARGE SCALE GENOMIC DNA]</scope>
    <source>
        <strain evidence="3 4">K22</strain>
    </source>
</reference>
<dbReference type="Pfam" id="PF07396">
    <property type="entry name" value="Porin_O_P"/>
    <property type="match status" value="1"/>
</dbReference>
<dbReference type="SUPFAM" id="SSF56935">
    <property type="entry name" value="Porins"/>
    <property type="match status" value="1"/>
</dbReference>
<reference evidence="3 4" key="2">
    <citation type="submission" date="2015-01" db="EMBL/GenBank/DDBJ databases">
        <title>Complete genome sequence of Pyrinomonas methylaliphatogenes type strain K22T.</title>
        <authorList>
            <person name="Lee K.C.Y."/>
            <person name="Power J.F."/>
            <person name="Dunfield P.F."/>
            <person name="Morgan X.C."/>
            <person name="Huttenhower C."/>
            <person name="Stott M.B."/>
        </authorList>
    </citation>
    <scope>NUCLEOTIDE SEQUENCE [LARGE SCALE GENOMIC DNA]</scope>
    <source>
        <strain evidence="3 4">K22</strain>
    </source>
</reference>
<accession>A0A0B6WUG5</accession>
<name>A0A0B6WUG5_9BACT</name>
<evidence type="ECO:0000313" key="4">
    <source>
        <dbReference type="Proteomes" id="UP000031518"/>
    </source>
</evidence>
<evidence type="ECO:0000313" key="3">
    <source>
        <dbReference type="EMBL" id="CDM64626.1"/>
    </source>
</evidence>
<feature type="region of interest" description="Disordered" evidence="1">
    <location>
        <begin position="83"/>
        <end position="108"/>
    </location>
</feature>
<dbReference type="InterPro" id="IPR023614">
    <property type="entry name" value="Porin_dom_sf"/>
</dbReference>